<accession>A0A1A9N8G3</accession>
<gene>
    <name evidence="2" type="ORF">A6V37_25760</name>
</gene>
<protein>
    <submittedName>
        <fullName evidence="2">Uncharacterized protein</fullName>
    </submittedName>
</protein>
<dbReference type="AlphaFoldDB" id="A0A1A9N8G3"/>
<evidence type="ECO:0000313" key="2">
    <source>
        <dbReference type="EMBL" id="OAJ60156.1"/>
    </source>
</evidence>
<evidence type="ECO:0000313" key="3">
    <source>
        <dbReference type="Proteomes" id="UP000078116"/>
    </source>
</evidence>
<proteinExistence type="predicted"/>
<name>A0A1A9N8G3_9BURK</name>
<reference evidence="2 3" key="1">
    <citation type="submission" date="2016-04" db="EMBL/GenBank/DDBJ databases">
        <title>Reclassification of Paraburkholderia panaciterrae (Farh et al. 2015) Dobritsa &amp; Samadpour 2016 as a later homotypic synonym of Paraburkholderia ginsengiterrae (Farh et al. 2015) Dobritsa &amp; Samadpour 2016.</title>
        <authorList>
            <person name="Dobritsa A.P."/>
            <person name="Kutumbaka K."/>
            <person name="Samadpour M."/>
        </authorList>
    </citation>
    <scope>NUCLEOTIDE SEQUENCE [LARGE SCALE GENOMIC DNA]</scope>
    <source>
        <strain evidence="2 3">DCY85</strain>
    </source>
</reference>
<keyword evidence="1" id="KW-1133">Transmembrane helix</keyword>
<feature type="transmembrane region" description="Helical" evidence="1">
    <location>
        <begin position="38"/>
        <end position="55"/>
    </location>
</feature>
<dbReference type="EMBL" id="LXKA01000232">
    <property type="protein sequence ID" value="OAJ60156.1"/>
    <property type="molecule type" value="Genomic_DNA"/>
</dbReference>
<dbReference type="Proteomes" id="UP000078116">
    <property type="component" value="Unassembled WGS sequence"/>
</dbReference>
<evidence type="ECO:0000256" key="1">
    <source>
        <dbReference type="SAM" id="Phobius"/>
    </source>
</evidence>
<keyword evidence="1" id="KW-0812">Transmembrane</keyword>
<sequence>MLGAKTSIGGSTCLLATMNCAPRYAFYSKATRTRLNGLVLDFLPASVFMIVQSMVTLREGSVFLQISML</sequence>
<organism evidence="2 3">
    <name type="scientific">Paraburkholderia ginsengiterrae</name>
    <dbReference type="NCBI Taxonomy" id="1462993"/>
    <lineage>
        <taxon>Bacteria</taxon>
        <taxon>Pseudomonadati</taxon>
        <taxon>Pseudomonadota</taxon>
        <taxon>Betaproteobacteria</taxon>
        <taxon>Burkholderiales</taxon>
        <taxon>Burkholderiaceae</taxon>
        <taxon>Paraburkholderia</taxon>
    </lineage>
</organism>
<comment type="caution">
    <text evidence="2">The sequence shown here is derived from an EMBL/GenBank/DDBJ whole genome shotgun (WGS) entry which is preliminary data.</text>
</comment>
<keyword evidence="1" id="KW-0472">Membrane</keyword>